<sequence>MAEPLSAAAPPLPDGLDTGRAVMVASRLSSSAVFRLRSWTAPHISGSSIPNLSASTLRSSSHRPNTVCCSDTPISDDKPSTVAPGLVLYLRAKHAKAHLLMARARLSCASIPLTWRSSIHTAWFSQQSRMVSLCTQSARTLAMRACSFANVAEDKLRRMRLIAILEAGKAAAPRLG</sequence>
<dbReference type="AlphaFoldDB" id="A0A516TKA2"/>
<dbReference type="EMBL" id="CP037899">
    <property type="protein sequence ID" value="QDQ41604.1"/>
    <property type="molecule type" value="Genomic_DNA"/>
</dbReference>
<gene>
    <name evidence="1" type="ORF">kam1_352</name>
</gene>
<dbReference type="Proteomes" id="UP000315925">
    <property type="component" value="Chromosome"/>
</dbReference>
<evidence type="ECO:0000313" key="2">
    <source>
        <dbReference type="Proteomes" id="UP000315925"/>
    </source>
</evidence>
<protein>
    <submittedName>
        <fullName evidence="1">Uncharacterized protein</fullName>
    </submittedName>
</protein>
<organism evidence="1 2">
    <name type="scientific">Methylacidiphilum kamchatkense Kam1</name>
    <dbReference type="NCBI Taxonomy" id="1202785"/>
    <lineage>
        <taxon>Bacteria</taxon>
        <taxon>Pseudomonadati</taxon>
        <taxon>Verrucomicrobiota</taxon>
        <taxon>Methylacidiphilae</taxon>
        <taxon>Methylacidiphilales</taxon>
        <taxon>Methylacidiphilaceae</taxon>
        <taxon>Methylacidiphilum (ex Ratnadevi et al. 2023)</taxon>
    </lineage>
</organism>
<evidence type="ECO:0000313" key="1">
    <source>
        <dbReference type="EMBL" id="QDQ41604.1"/>
    </source>
</evidence>
<reference evidence="2" key="1">
    <citation type="submission" date="2019-03" db="EMBL/GenBank/DDBJ databases">
        <title>Complete genome of Methylacidiphilum kamchatkense Kam1.</title>
        <authorList>
            <person name="Kruse T."/>
            <person name="Murarilal Ratnadevi C."/>
            <person name="Erikstad H.-A."/>
            <person name="Birkeland N.-K."/>
        </authorList>
    </citation>
    <scope>NUCLEOTIDE SEQUENCE [LARGE SCALE GENOMIC DNA]</scope>
    <source>
        <strain evidence="2">kam1</strain>
    </source>
</reference>
<dbReference type="KEGG" id="mkc:kam1_352"/>
<name>A0A516TKA2_9BACT</name>
<proteinExistence type="predicted"/>
<accession>A0A516TKA2</accession>